<protein>
    <recommendedName>
        <fullName evidence="4">Carboxylesterase family protein</fullName>
    </recommendedName>
</protein>
<dbReference type="EMBL" id="JARVKM010000063">
    <property type="protein sequence ID" value="KAK9772292.1"/>
    <property type="molecule type" value="Genomic_DNA"/>
</dbReference>
<accession>A0ABR2XEX1</accession>
<evidence type="ECO:0000256" key="1">
    <source>
        <dbReference type="SAM" id="MobiDB-lite"/>
    </source>
</evidence>
<feature type="compositionally biased region" description="Polar residues" evidence="1">
    <location>
        <begin position="567"/>
        <end position="583"/>
    </location>
</feature>
<sequence>MAMAPVAQPAIQFDVFQDTSFTESDQSSIDLGNGTFAPLGNVSVPSAQNRQSRRSSTGPLVESLASELEKLHIGESHEINQFQGKPLPPSRVKSQPGGRSARTSAAHNILGVLETVSEDDNHASSAIAAISVSDDSQHYIEVPVEQYTGHPLAVAACNLPSAQEQLAKHRRGEFEWVLTVRVPKPSSSDAKSAQIEPPESCDAARLYFGCNLFPSKERHELRDPALESYTLLVTPLDNNAELDTETELKDDERMIALSGHVEHVTPSKPLCLQPEVRVEELSPASTKPAEDDSFLEVITSRSPAQSAARIEDSVEALDQLEEQLEAFDVAANMREVVTRGVDRPSVKSSAHALPPDTNGNHDASPHPKQTATRTGTSTLRGKQAEPKRSPSIRRSASMIFMDPPKLLDSPKLKVEDKALLQAPPKKSTTKELTSLLPPKQPVKSAKPLTIPAFELPGEAVARRLKEKREARLSMAASGERQQAPAISGPTRAKSVKPVTRPVFELPGEAISRRKREERDAKLKAQEEEERKRREFKARPVRFAAVPSSVPRDTATSRARQPKGPLSGNATKAPSSSKRVSINVSCEPPTAASNQPQPRGRHPTADSSQVSRATSSSTGSISGKRSSVSIEDAQAQRLRGKDILRRDGMFSQDRQREKHEREGLARLAREQAAERSRQQSRAWAEKQKRKRMTVGSLRDVIASSS</sequence>
<keyword evidence="3" id="KW-1185">Reference proteome</keyword>
<feature type="region of interest" description="Disordered" evidence="1">
    <location>
        <begin position="340"/>
        <end position="404"/>
    </location>
</feature>
<feature type="region of interest" description="Disordered" evidence="1">
    <location>
        <begin position="420"/>
        <end position="448"/>
    </location>
</feature>
<feature type="compositionally biased region" description="Polar residues" evidence="1">
    <location>
        <begin position="43"/>
        <end position="58"/>
    </location>
</feature>
<feature type="compositionally biased region" description="Basic and acidic residues" evidence="1">
    <location>
        <begin position="510"/>
        <end position="532"/>
    </location>
</feature>
<evidence type="ECO:0008006" key="4">
    <source>
        <dbReference type="Google" id="ProtNLM"/>
    </source>
</evidence>
<feature type="region of interest" description="Disordered" evidence="1">
    <location>
        <begin position="471"/>
        <end position="704"/>
    </location>
</feature>
<reference evidence="2 3" key="1">
    <citation type="submission" date="2024-02" db="EMBL/GenBank/DDBJ databases">
        <title>First draft genome assembly of two strains of Seiridium cardinale.</title>
        <authorList>
            <person name="Emiliani G."/>
            <person name="Scali E."/>
        </authorList>
    </citation>
    <scope>NUCLEOTIDE SEQUENCE [LARGE SCALE GENOMIC DNA]</scope>
    <source>
        <strain evidence="2 3">BM-138-000479</strain>
    </source>
</reference>
<organism evidence="2 3">
    <name type="scientific">Seiridium cardinale</name>
    <dbReference type="NCBI Taxonomy" id="138064"/>
    <lineage>
        <taxon>Eukaryota</taxon>
        <taxon>Fungi</taxon>
        <taxon>Dikarya</taxon>
        <taxon>Ascomycota</taxon>
        <taxon>Pezizomycotina</taxon>
        <taxon>Sordariomycetes</taxon>
        <taxon>Xylariomycetidae</taxon>
        <taxon>Amphisphaeriales</taxon>
        <taxon>Sporocadaceae</taxon>
        <taxon>Seiridium</taxon>
    </lineage>
</organism>
<gene>
    <name evidence="2" type="ORF">SCAR479_10992</name>
</gene>
<feature type="compositionally biased region" description="Low complexity" evidence="1">
    <location>
        <begin position="606"/>
        <end position="629"/>
    </location>
</feature>
<name>A0ABR2XEX1_9PEZI</name>
<comment type="caution">
    <text evidence="2">The sequence shown here is derived from an EMBL/GenBank/DDBJ whole genome shotgun (WGS) entry which is preliminary data.</text>
</comment>
<evidence type="ECO:0000313" key="2">
    <source>
        <dbReference type="EMBL" id="KAK9772292.1"/>
    </source>
</evidence>
<dbReference type="Proteomes" id="UP001465668">
    <property type="component" value="Unassembled WGS sequence"/>
</dbReference>
<feature type="compositionally biased region" description="Polar residues" evidence="1">
    <location>
        <begin position="357"/>
        <end position="380"/>
    </location>
</feature>
<feature type="region of interest" description="Disordered" evidence="1">
    <location>
        <begin position="80"/>
        <end position="103"/>
    </location>
</feature>
<feature type="compositionally biased region" description="Basic and acidic residues" evidence="1">
    <location>
        <begin position="638"/>
        <end position="676"/>
    </location>
</feature>
<proteinExistence type="predicted"/>
<feature type="region of interest" description="Disordered" evidence="1">
    <location>
        <begin position="40"/>
        <end position="59"/>
    </location>
</feature>
<evidence type="ECO:0000313" key="3">
    <source>
        <dbReference type="Proteomes" id="UP001465668"/>
    </source>
</evidence>